<dbReference type="Proteomes" id="UP000319257">
    <property type="component" value="Unassembled WGS sequence"/>
</dbReference>
<dbReference type="GO" id="GO:0036503">
    <property type="term" value="P:ERAD pathway"/>
    <property type="evidence" value="ECO:0007669"/>
    <property type="project" value="UniProtKB-ARBA"/>
</dbReference>
<dbReference type="Gene3D" id="1.50.10.10">
    <property type="match status" value="1"/>
</dbReference>
<feature type="active site" evidence="6">
    <location>
        <position position="1066"/>
    </location>
</feature>
<evidence type="ECO:0000256" key="8">
    <source>
        <dbReference type="PIRSR" id="PIRSR601382-3"/>
    </source>
</evidence>
<comment type="caution">
    <text evidence="13">The sequence shown here is derived from an EMBL/GenBank/DDBJ whole genome shotgun (WGS) entry which is preliminary data.</text>
</comment>
<proteinExistence type="inferred from homology"/>
<dbReference type="PRINTS" id="PR00747">
    <property type="entry name" value="GLYHDRLASE47"/>
</dbReference>
<dbReference type="InterPro" id="IPR012341">
    <property type="entry name" value="6hp_glycosidase-like_sf"/>
</dbReference>
<feature type="active site" evidence="6">
    <location>
        <position position="900"/>
    </location>
</feature>
<dbReference type="EMBL" id="SKBQ01000017">
    <property type="protein sequence ID" value="TPX16493.1"/>
    <property type="molecule type" value="Genomic_DNA"/>
</dbReference>
<dbReference type="GO" id="GO:0005783">
    <property type="term" value="C:endoplasmic reticulum"/>
    <property type="evidence" value="ECO:0007669"/>
    <property type="project" value="TreeGrafter"/>
</dbReference>
<evidence type="ECO:0000256" key="3">
    <source>
        <dbReference type="ARBA" id="ARBA00007658"/>
    </source>
</evidence>
<evidence type="ECO:0000256" key="2">
    <source>
        <dbReference type="ARBA" id="ARBA00004922"/>
    </source>
</evidence>
<gene>
    <name evidence="13" type="ORF">E0L32_003787</name>
</gene>
<dbReference type="Pfam" id="PF04577">
    <property type="entry name" value="Glyco_transf_61"/>
    <property type="match status" value="1"/>
</dbReference>
<dbReference type="GO" id="GO:0016757">
    <property type="term" value="F:glycosyltransferase activity"/>
    <property type="evidence" value="ECO:0007669"/>
    <property type="project" value="InterPro"/>
</dbReference>
<dbReference type="SUPFAM" id="SSF48225">
    <property type="entry name" value="Seven-hairpin glycosidases"/>
    <property type="match status" value="1"/>
</dbReference>
<dbReference type="InterPro" id="IPR036026">
    <property type="entry name" value="Seven-hairpin_glycosidases"/>
</dbReference>
<dbReference type="InterPro" id="IPR001382">
    <property type="entry name" value="Glyco_hydro_47"/>
</dbReference>
<feature type="active site" description="Proton donor" evidence="6">
    <location>
        <position position="1015"/>
    </location>
</feature>
<keyword evidence="11" id="KW-0472">Membrane</keyword>
<dbReference type="PANTHER" id="PTHR11742">
    <property type="entry name" value="MANNOSYL-OLIGOSACCHARIDE ALPHA-1,2-MANNOSIDASE-RELATED"/>
    <property type="match status" value="1"/>
</dbReference>
<dbReference type="GO" id="GO:0005509">
    <property type="term" value="F:calcium ion binding"/>
    <property type="evidence" value="ECO:0007669"/>
    <property type="project" value="InterPro"/>
</dbReference>
<evidence type="ECO:0000256" key="11">
    <source>
        <dbReference type="SAM" id="Phobius"/>
    </source>
</evidence>
<evidence type="ECO:0000313" key="14">
    <source>
        <dbReference type="Proteomes" id="UP000319257"/>
    </source>
</evidence>
<dbReference type="OrthoDB" id="8118055at2759"/>
<evidence type="ECO:0000256" key="10">
    <source>
        <dbReference type="SAM" id="MobiDB-lite"/>
    </source>
</evidence>
<feature type="binding site" evidence="7">
    <location>
        <position position="1154"/>
    </location>
    <ligand>
        <name>Ca(2+)</name>
        <dbReference type="ChEBI" id="CHEBI:29108"/>
    </ligand>
</feature>
<dbReference type="FunFam" id="1.50.10.10:FF:000037">
    <property type="entry name" value="alpha-1,2-Mannosidase"/>
    <property type="match status" value="1"/>
</dbReference>
<keyword evidence="7" id="KW-0106">Calcium</keyword>
<dbReference type="GO" id="GO:0005975">
    <property type="term" value="P:carbohydrate metabolic process"/>
    <property type="evidence" value="ECO:0007669"/>
    <property type="project" value="InterPro"/>
</dbReference>
<dbReference type="UniPathway" id="UPA00378"/>
<dbReference type="GO" id="GO:0004571">
    <property type="term" value="F:mannosyl-oligosaccharide 1,2-alpha-mannosidase activity"/>
    <property type="evidence" value="ECO:0007669"/>
    <property type="project" value="InterPro"/>
</dbReference>
<accession>A0A507BA57</accession>
<comment type="pathway">
    <text evidence="2">Protein modification; protein glycosylation.</text>
</comment>
<reference evidence="13 14" key="1">
    <citation type="submission" date="2019-06" db="EMBL/GenBank/DDBJ databases">
        <title>Draft genome sequence of the filamentous fungus Phialemoniopsis curvata isolated from diesel fuel.</title>
        <authorList>
            <person name="Varaljay V.A."/>
            <person name="Lyon W.J."/>
            <person name="Crouch A.L."/>
            <person name="Drake C.E."/>
            <person name="Hollomon J.M."/>
            <person name="Nadeau L.J."/>
            <person name="Nunn H.S."/>
            <person name="Stevenson B.S."/>
            <person name="Bojanowski C.L."/>
            <person name="Crookes-Goodson W.J."/>
        </authorList>
    </citation>
    <scope>NUCLEOTIDE SEQUENCE [LARGE SCALE GENOMIC DNA]</scope>
    <source>
        <strain evidence="13 14">D216</strain>
    </source>
</reference>
<feature type="region of interest" description="Disordered" evidence="10">
    <location>
        <begin position="639"/>
        <end position="660"/>
    </location>
</feature>
<evidence type="ECO:0000256" key="6">
    <source>
        <dbReference type="PIRSR" id="PIRSR601382-1"/>
    </source>
</evidence>
<feature type="domain" description="Glycosyltransferase 61 catalytic" evidence="12">
    <location>
        <begin position="379"/>
        <end position="453"/>
    </location>
</feature>
<dbReference type="InterPro" id="IPR049625">
    <property type="entry name" value="Glyco_transf_61_cat"/>
</dbReference>
<dbReference type="PANTHER" id="PTHR11742:SF29">
    <property type="entry name" value="ALPHA-1,2-MANNOSIDASE"/>
    <property type="match status" value="1"/>
</dbReference>
<dbReference type="RefSeq" id="XP_030998204.1">
    <property type="nucleotide sequence ID" value="XM_031138125.1"/>
</dbReference>
<sequence length="1164" mass="130275">MTARSLLQQRRLVALAGAFTFAFIIVTTLCSPTARLYLTGKPSGLRPSPVAIQDPVQSPLLPLPPAAPAAPAASADQTPSWDLRIPNDYFDKNPSSKFCAERFSTKYLENLRNNSAIYCSPEKAQSSLTCFHSRTSPDGPDSFCVARGVALDSKKHRFGIHCPLRTLSSEEKAGGVVPFESIRGYWYGTGPAEIFGKFITFLKRSPPLVPSTKREETNQTTVGGNVIASPPRNFLLIKREGDGNPWHCLLEIWSAWMTMDVLRISMDPSRNEPYFAHSEDEEDTQVVILDDLNEGPYYDMWSLFSKHDAVRLGDLSTPIPSSANVIIPLAGGSNPIWQNDWGVRDCTSAATLSAFSRRVLRMHGLDPDRAQQRGPQANISVVFVDRSRYRKLVNQTALFEALEARVPHVSVRLVDFAALSFRDQVREARNADVLVGVHGAGLTHAMWMHDGAGSVVEIQPSELNHNGFRNLALMKGLGFYRVHANSTESPKKKKPTRAASLVIGGGDEAGPGDHALLQRRDRWHWEDVILEEERFLEVMTVAIKSLYAKGSLNYDNKVNLRDDEAGTSANVDMAVLIRGRRRNTYLALAVLLLIFYYLTSSWRHTSSESASLAQFMNYEGSATRVKAVNSSFDWSKVSHAYPPGDQKPLPRSPPGARDRIPRVQHRFGGESSAVRKLREARRDAVRAVFKKNWDSYRKYAWKADALLPLSGKGRDQFSGWAATLVDALDALWIMGLRDEFDEAVEAVAEIDFGESSSQRVNIFETNIRYLGGLLAAYDLSGRQVLLQKARELGELIYAGFNTPNRMPVDFIDMSQAKTGEGLTVESSVVSASPGTLSMELTHLSQLTGDNKYYAAAAKVMDVFYHQQNKTKLPGMWPIYVSMSTQDLTNGMSFTLGGSADSLYEYLPKMYQLLGGLEPMYEDLSRTFMATADKHLFFRPMLEDNADILISGNVNVFPEEDPVLDPESEHLACFIGGAFALAGKLLGSPNDVRTGAKLTRGCAYAYRAFPTGMMPERYNMAPCRSRTECPWDESVWQEEKGKRKEWKEHLPKGFTTAKDPRYILRPEAIESVFVLYRVTGDTWYQDTAWGMFKAIEEGTRTDIANAAVLDVTRAREHLPKEDYMESFWLAETLKYFYLIFSPPDLVSLDEYVLNTEAHPFRRPKW</sequence>
<comment type="similarity">
    <text evidence="3 9">Belongs to the glycosyl hydrolase 47 family.</text>
</comment>
<dbReference type="AlphaFoldDB" id="A0A507BA57"/>
<dbReference type="GeneID" id="41971234"/>
<dbReference type="Pfam" id="PF01532">
    <property type="entry name" value="Glyco_hydro_47"/>
    <property type="match status" value="1"/>
</dbReference>
<keyword evidence="4 9" id="KW-0378">Hydrolase</keyword>
<protein>
    <recommendedName>
        <fullName evidence="9">alpha-1,2-Mannosidase</fullName>
        <ecNumber evidence="9">3.2.1.-</ecNumber>
    </recommendedName>
</protein>
<keyword evidence="11" id="KW-1133">Transmembrane helix</keyword>
<keyword evidence="9" id="KW-0326">Glycosidase</keyword>
<keyword evidence="14" id="KW-1185">Reference proteome</keyword>
<keyword evidence="11" id="KW-0812">Transmembrane</keyword>
<dbReference type="STRING" id="1093900.A0A507BA57"/>
<dbReference type="InterPro" id="IPR050749">
    <property type="entry name" value="Glycosyl_Hydrolase_47"/>
</dbReference>
<evidence type="ECO:0000256" key="9">
    <source>
        <dbReference type="RuleBase" id="RU361193"/>
    </source>
</evidence>
<dbReference type="GO" id="GO:0016020">
    <property type="term" value="C:membrane"/>
    <property type="evidence" value="ECO:0007669"/>
    <property type="project" value="InterPro"/>
</dbReference>
<evidence type="ECO:0000256" key="5">
    <source>
        <dbReference type="ARBA" id="ARBA00023157"/>
    </source>
</evidence>
<evidence type="ECO:0000313" key="13">
    <source>
        <dbReference type="EMBL" id="TPX16493.1"/>
    </source>
</evidence>
<comment type="cofactor">
    <cofactor evidence="1 7">
        <name>Ca(2+)</name>
        <dbReference type="ChEBI" id="CHEBI:29108"/>
    </cofactor>
</comment>
<evidence type="ECO:0000256" key="7">
    <source>
        <dbReference type="PIRSR" id="PIRSR601382-2"/>
    </source>
</evidence>
<name>A0A507BA57_9PEZI</name>
<keyword evidence="5 8" id="KW-1015">Disulfide bond</keyword>
<dbReference type="InParanoid" id="A0A507BA57"/>
<feature type="disulfide bond" evidence="8">
    <location>
        <begin position="972"/>
        <end position="1001"/>
    </location>
</feature>
<feature type="transmembrane region" description="Helical" evidence="11">
    <location>
        <begin position="12"/>
        <end position="38"/>
    </location>
</feature>
<organism evidence="13 14">
    <name type="scientific">Thyridium curvatum</name>
    <dbReference type="NCBI Taxonomy" id="1093900"/>
    <lineage>
        <taxon>Eukaryota</taxon>
        <taxon>Fungi</taxon>
        <taxon>Dikarya</taxon>
        <taxon>Ascomycota</taxon>
        <taxon>Pezizomycotina</taxon>
        <taxon>Sordariomycetes</taxon>
        <taxon>Sordariomycetidae</taxon>
        <taxon>Thyridiales</taxon>
        <taxon>Thyridiaceae</taxon>
        <taxon>Thyridium</taxon>
    </lineage>
</organism>
<evidence type="ECO:0000256" key="1">
    <source>
        <dbReference type="ARBA" id="ARBA00001913"/>
    </source>
</evidence>
<evidence type="ECO:0000259" key="12">
    <source>
        <dbReference type="Pfam" id="PF04577"/>
    </source>
</evidence>
<dbReference type="EC" id="3.2.1.-" evidence="9"/>
<evidence type="ECO:0000256" key="4">
    <source>
        <dbReference type="ARBA" id="ARBA00022801"/>
    </source>
</evidence>
<keyword evidence="7" id="KW-0479">Metal-binding</keyword>
<feature type="active site" description="Proton donor" evidence="6">
    <location>
        <position position="764"/>
    </location>
</feature>